<dbReference type="EMBL" id="AQFT01000207">
    <property type="protein sequence ID" value="EMZ17441.1"/>
    <property type="molecule type" value="Genomic_DNA"/>
</dbReference>
<accession>N1ZNH4</accession>
<reference evidence="1 2" key="1">
    <citation type="journal article" date="2014" name="Genome Announc.">
        <title>Draft genome sequences of the altered schaedler flora, a defined bacterial community from gnotobiotic mice.</title>
        <authorList>
            <person name="Wannemuehler M.J."/>
            <person name="Overstreet A.M."/>
            <person name="Ward D.V."/>
            <person name="Phillips G.J."/>
        </authorList>
    </citation>
    <scope>NUCLEOTIDE SEQUENCE [LARGE SCALE GENOMIC DNA]</scope>
    <source>
        <strain evidence="1 2">ASF492</strain>
    </source>
</reference>
<organism evidence="1 2">
    <name type="scientific">Eubacterium plexicaudatum ASF492</name>
    <dbReference type="NCBI Taxonomy" id="1235802"/>
    <lineage>
        <taxon>Bacteria</taxon>
        <taxon>Bacillati</taxon>
        <taxon>Bacillota</taxon>
        <taxon>Clostridia</taxon>
        <taxon>Eubacteriales</taxon>
        <taxon>Eubacteriaceae</taxon>
        <taxon>Eubacterium</taxon>
    </lineage>
</organism>
<dbReference type="OrthoDB" id="9791844at2"/>
<dbReference type="Gene3D" id="1.10.10.10">
    <property type="entry name" value="Winged helix-like DNA-binding domain superfamily/Winged helix DNA-binding domain"/>
    <property type="match status" value="1"/>
</dbReference>
<dbReference type="eggNOG" id="COG1595">
    <property type="taxonomic scope" value="Bacteria"/>
</dbReference>
<dbReference type="SUPFAM" id="SSF88659">
    <property type="entry name" value="Sigma3 and sigma4 domains of RNA polymerase sigma factors"/>
    <property type="match status" value="1"/>
</dbReference>
<dbReference type="InterPro" id="IPR036388">
    <property type="entry name" value="WH-like_DNA-bd_sf"/>
</dbReference>
<dbReference type="HOGENOM" id="CLU_117542_0_0_9"/>
<gene>
    <name evidence="1" type="ORF">C823_05994</name>
</gene>
<sequence length="149" mass="17854">MKTINLRYCYPYYTGDVFVEVSDEVAEVMVQSAREMYNYDRRTRYHKAFYSLDAFDWTEKYALEHSPSAEEIILMKEEQATYEKLLAMLDEAFSVITPMQARRVKGYYIRGLDFTRIAREEGVDKSVVNRSVHRGLKYMREFYSRQQME</sequence>
<evidence type="ECO:0000313" key="1">
    <source>
        <dbReference type="EMBL" id="EMZ17441.1"/>
    </source>
</evidence>
<proteinExistence type="predicted"/>
<comment type="caution">
    <text evidence="1">The sequence shown here is derived from an EMBL/GenBank/DDBJ whole genome shotgun (WGS) entry which is preliminary data.</text>
</comment>
<dbReference type="STRING" id="1235802.C823_05994"/>
<dbReference type="AlphaFoldDB" id="N1ZNH4"/>
<dbReference type="PATRIC" id="fig|1235802.3.peg.6331"/>
<protein>
    <recommendedName>
        <fullName evidence="3">Sigma-70 family RNA polymerase sigma factor</fullName>
    </recommendedName>
</protein>
<evidence type="ECO:0008006" key="3">
    <source>
        <dbReference type="Google" id="ProtNLM"/>
    </source>
</evidence>
<evidence type="ECO:0000313" key="2">
    <source>
        <dbReference type="Proteomes" id="UP000012589"/>
    </source>
</evidence>
<dbReference type="Proteomes" id="UP000012589">
    <property type="component" value="Unassembled WGS sequence"/>
</dbReference>
<keyword evidence="2" id="KW-1185">Reference proteome</keyword>
<name>N1ZNH4_9FIRM</name>
<dbReference type="InterPro" id="IPR013324">
    <property type="entry name" value="RNA_pol_sigma_r3/r4-like"/>
</dbReference>